<keyword evidence="1" id="KW-0175">Coiled coil</keyword>
<dbReference type="InParanoid" id="G0MF03"/>
<accession>G0MF03</accession>
<proteinExistence type="predicted"/>
<reference evidence="4" key="1">
    <citation type="submission" date="2011-07" db="EMBL/GenBank/DDBJ databases">
        <authorList>
            <consortium name="Caenorhabditis brenneri Sequencing and Analysis Consortium"/>
            <person name="Wilson R.K."/>
        </authorList>
    </citation>
    <scope>NUCLEOTIDE SEQUENCE [LARGE SCALE GENOMIC DNA]</scope>
    <source>
        <strain evidence="4">PB2801</strain>
    </source>
</reference>
<feature type="coiled-coil region" evidence="1">
    <location>
        <begin position="20"/>
        <end position="101"/>
    </location>
</feature>
<evidence type="ECO:0000313" key="4">
    <source>
        <dbReference type="Proteomes" id="UP000008068"/>
    </source>
</evidence>
<feature type="compositionally biased region" description="Acidic residues" evidence="2">
    <location>
        <begin position="281"/>
        <end position="292"/>
    </location>
</feature>
<dbReference type="AlphaFoldDB" id="G0MF03"/>
<organism evidence="4">
    <name type="scientific">Caenorhabditis brenneri</name>
    <name type="common">Nematode worm</name>
    <dbReference type="NCBI Taxonomy" id="135651"/>
    <lineage>
        <taxon>Eukaryota</taxon>
        <taxon>Metazoa</taxon>
        <taxon>Ecdysozoa</taxon>
        <taxon>Nematoda</taxon>
        <taxon>Chromadorea</taxon>
        <taxon>Rhabditida</taxon>
        <taxon>Rhabditina</taxon>
        <taxon>Rhabditomorpha</taxon>
        <taxon>Rhabditoidea</taxon>
        <taxon>Rhabditidae</taxon>
        <taxon>Peloderinae</taxon>
        <taxon>Caenorhabditis</taxon>
    </lineage>
</organism>
<evidence type="ECO:0000256" key="1">
    <source>
        <dbReference type="SAM" id="Coils"/>
    </source>
</evidence>
<dbReference type="Proteomes" id="UP000008068">
    <property type="component" value="Unassembled WGS sequence"/>
</dbReference>
<dbReference type="OrthoDB" id="10576350at2759"/>
<dbReference type="OMA" id="RDECINE"/>
<dbReference type="EMBL" id="GL379792">
    <property type="protein sequence ID" value="EGT54155.1"/>
    <property type="molecule type" value="Genomic_DNA"/>
</dbReference>
<dbReference type="HOGENOM" id="CLU_918982_0_0_1"/>
<evidence type="ECO:0000256" key="2">
    <source>
        <dbReference type="SAM" id="MobiDB-lite"/>
    </source>
</evidence>
<protein>
    <submittedName>
        <fullName evidence="3">Uncharacterized protein</fullName>
    </submittedName>
</protein>
<evidence type="ECO:0000313" key="3">
    <source>
        <dbReference type="EMBL" id="EGT54155.1"/>
    </source>
</evidence>
<dbReference type="eggNOG" id="ENOG502TIN1">
    <property type="taxonomic scope" value="Eukaryota"/>
</dbReference>
<sequence>MSSSSSDSFAVPATPNCLCCESLMERVKEKMTHIEQMRKEVLCNEENCQSLLKKCRYLEQERDFLEKDRGFLSRQNQRLRLENEKLAKMLKEKQLECVENERLLDVIHKDRDECINEKMKVSKFYRMEMKKLSDDNCDLRKESNYLKKKFEEELVKGVVEEDTPKNILSKLVDTITEDRIQNVFVHEEFEKSRQQMDSLLENMSRIELAMSRYFPKFGEEEKTPENSEVHVPATYGREEEKELGCSCNEQHRTLEQLLACPDLDLRIREELDQAKECNSVQEEESEESEQDTSFEMVEENKDN</sequence>
<keyword evidence="4" id="KW-1185">Reference proteome</keyword>
<feature type="region of interest" description="Disordered" evidence="2">
    <location>
        <begin position="276"/>
        <end position="303"/>
    </location>
</feature>
<name>G0MF03_CAEBE</name>
<gene>
    <name evidence="3" type="ORF">CAEBREN_14309</name>
</gene>